<organism evidence="1 2">
    <name type="scientific">Listeria monocytogenes</name>
    <dbReference type="NCBI Taxonomy" id="1639"/>
    <lineage>
        <taxon>Bacteria</taxon>
        <taxon>Bacillati</taxon>
        <taxon>Bacillota</taxon>
        <taxon>Bacilli</taxon>
        <taxon>Bacillales</taxon>
        <taxon>Listeriaceae</taxon>
        <taxon>Listeria</taxon>
    </lineage>
</organism>
<evidence type="ECO:0000313" key="2">
    <source>
        <dbReference type="Proteomes" id="UP000401273"/>
    </source>
</evidence>
<dbReference type="EMBL" id="AAARLF010000004">
    <property type="protein sequence ID" value="EAE2898168.1"/>
    <property type="molecule type" value="Genomic_DNA"/>
</dbReference>
<comment type="caution">
    <text evidence="1">The sequence shown here is derived from an EMBL/GenBank/DDBJ whole genome shotgun (WGS) entry which is preliminary data.</text>
</comment>
<evidence type="ECO:0000313" key="1">
    <source>
        <dbReference type="EMBL" id="EAE2898168.1"/>
    </source>
</evidence>
<dbReference type="AlphaFoldDB" id="A0A4B0GIN6"/>
<reference evidence="1 2" key="1">
    <citation type="submission" date="2019-03" db="EMBL/GenBank/DDBJ databases">
        <authorList>
            <person name="Ashton P.M."/>
            <person name="Dallman T."/>
            <person name="Nair S."/>
            <person name="De Pinna E."/>
            <person name="Peters T."/>
            <person name="Grant K."/>
        </authorList>
    </citation>
    <scope>NUCLEOTIDE SEQUENCE [LARGE SCALE GENOMIC DNA]</scope>
    <source>
        <strain evidence="1">RL15000271</strain>
    </source>
</reference>
<dbReference type="RefSeq" id="WP_061106374.1">
    <property type="nucleotide sequence ID" value="NZ_CADEHJ010000001.1"/>
</dbReference>
<sequence>MKYIHKVSLFLLVWLMFTALVYIILVGIGWLGTIFGLIAAIPVEAFALVAVAVGLLCGLVALTDDEGES</sequence>
<gene>
    <name evidence="1" type="ORF">E1W43_09450</name>
</gene>
<proteinExistence type="predicted"/>
<protein>
    <submittedName>
        <fullName evidence="1">Uncharacterized protein</fullName>
    </submittedName>
</protein>
<dbReference type="Proteomes" id="UP000401273">
    <property type="component" value="Unassembled WGS sequence"/>
</dbReference>
<accession>A0A4B0GIN6</accession>
<name>A0A4B0GIN6_LISMN</name>